<name>A0A6J5NJ15_9CAUD</name>
<dbReference type="EMBL" id="LR796653">
    <property type="protein sequence ID" value="CAB4157726.1"/>
    <property type="molecule type" value="Genomic_DNA"/>
</dbReference>
<organism evidence="1">
    <name type="scientific">uncultured Caudovirales phage</name>
    <dbReference type="NCBI Taxonomy" id="2100421"/>
    <lineage>
        <taxon>Viruses</taxon>
        <taxon>Duplodnaviria</taxon>
        <taxon>Heunggongvirae</taxon>
        <taxon>Uroviricota</taxon>
        <taxon>Caudoviricetes</taxon>
        <taxon>Peduoviridae</taxon>
        <taxon>Maltschvirus</taxon>
        <taxon>Maltschvirus maltsch</taxon>
    </lineage>
</organism>
<sequence>MSQLLLGNLSVKQIEERIGIEFPEEIRGFMEQTHQSEASNVEKGKWHCFDIPFTIVFGDMETATKIYNSVKDRSSECKVALQFSLQERDTLA</sequence>
<gene>
    <name evidence="1" type="ORF">UFOVP683_42</name>
</gene>
<reference evidence="1" key="1">
    <citation type="submission" date="2020-04" db="EMBL/GenBank/DDBJ databases">
        <authorList>
            <person name="Chiriac C."/>
            <person name="Salcher M."/>
            <person name="Ghai R."/>
            <person name="Kavagutti S V."/>
        </authorList>
    </citation>
    <scope>NUCLEOTIDE SEQUENCE</scope>
</reference>
<proteinExistence type="predicted"/>
<accession>A0A6J5NJ15</accession>
<evidence type="ECO:0000313" key="1">
    <source>
        <dbReference type="EMBL" id="CAB4157726.1"/>
    </source>
</evidence>
<protein>
    <submittedName>
        <fullName evidence="1">Uncharacterized protein</fullName>
    </submittedName>
</protein>